<accession>A0A510VCR9</accession>
<dbReference type="RefSeq" id="WP_146930082.1">
    <property type="nucleotide sequence ID" value="NZ_BJUB01000012.1"/>
</dbReference>
<dbReference type="SUPFAM" id="SSF51658">
    <property type="entry name" value="Xylose isomerase-like"/>
    <property type="match status" value="1"/>
</dbReference>
<gene>
    <name evidence="1" type="ORF">CXY01_35500</name>
</gene>
<comment type="caution">
    <text evidence="1">The sequence shown here is derived from an EMBL/GenBank/DDBJ whole genome shotgun (WGS) entry which is preliminary data.</text>
</comment>
<dbReference type="EMBL" id="BJUB01000012">
    <property type="protein sequence ID" value="GEK23030.1"/>
    <property type="molecule type" value="Genomic_DNA"/>
</dbReference>
<reference evidence="1 2" key="1">
    <citation type="submission" date="2019-07" db="EMBL/GenBank/DDBJ databases">
        <title>Whole genome shotgun sequence of Cellulomonas xylanilytica NBRC 101102.</title>
        <authorList>
            <person name="Hosoyama A."/>
            <person name="Uohara A."/>
            <person name="Ohji S."/>
            <person name="Ichikawa N."/>
        </authorList>
    </citation>
    <scope>NUCLEOTIDE SEQUENCE [LARGE SCALE GENOMIC DNA]</scope>
    <source>
        <strain evidence="1 2">NBRC 101102</strain>
    </source>
</reference>
<dbReference type="InterPro" id="IPR032344">
    <property type="entry name" value="DUF4862"/>
</dbReference>
<dbReference type="OrthoDB" id="7307665at2"/>
<dbReference type="AlphaFoldDB" id="A0A510VCR9"/>
<evidence type="ECO:0000313" key="1">
    <source>
        <dbReference type="EMBL" id="GEK23030.1"/>
    </source>
</evidence>
<organism evidence="1 2">
    <name type="scientific">Cellulomonas xylanilytica</name>
    <dbReference type="NCBI Taxonomy" id="233583"/>
    <lineage>
        <taxon>Bacteria</taxon>
        <taxon>Bacillati</taxon>
        <taxon>Actinomycetota</taxon>
        <taxon>Actinomycetes</taxon>
        <taxon>Micrococcales</taxon>
        <taxon>Cellulomonadaceae</taxon>
        <taxon>Cellulomonas</taxon>
    </lineage>
</organism>
<dbReference type="InterPro" id="IPR036237">
    <property type="entry name" value="Xyl_isomerase-like_sf"/>
</dbReference>
<evidence type="ECO:0000313" key="2">
    <source>
        <dbReference type="Proteomes" id="UP000321118"/>
    </source>
</evidence>
<name>A0A510VCR9_9CELL</name>
<dbReference type="Pfam" id="PF16154">
    <property type="entry name" value="DUF4862"/>
    <property type="match status" value="1"/>
</dbReference>
<dbReference type="Proteomes" id="UP000321118">
    <property type="component" value="Unassembled WGS sequence"/>
</dbReference>
<sequence length="318" mass="33620">MPSLRHLLLSGYIAAPEDPADEDEFFAGLVDLGIGGIEHALPVEGTRSLEPAWVARNLRPEWDVVVSLVPTMMPRLGVAPTYGLGSLDEDQRAHALADVARARDLAVSLAQADGRRRVSAIEVHSAPGPRGGSVEAFSRSLDEILGWDLAGAEVLVEHCDAYVPGLTPAKGFWTLEDELAVVRSKGLPVDVLGMCVNWGRSVIEGRSTTTAVEHTQAVAEAGLLRMLVLSGATGADTPWNPPWADMHIPPRSDDHPALAASADSLMGLAEITETLRVAGDVPRVGVKVGVRPTDADVATRLAVVRASLELVAEARAAV</sequence>
<protein>
    <submittedName>
        <fullName evidence="1">DUF4862 domain-containing protein</fullName>
    </submittedName>
</protein>
<proteinExistence type="predicted"/>
<keyword evidence="2" id="KW-1185">Reference proteome</keyword>